<comment type="caution">
    <text evidence="2">The sequence shown here is derived from an EMBL/GenBank/DDBJ whole genome shotgun (WGS) entry which is preliminary data.</text>
</comment>
<keyword evidence="3" id="KW-1185">Reference proteome</keyword>
<dbReference type="OrthoDB" id="9870394at2"/>
<organism evidence="2 3">
    <name type="scientific">Bordetella genomosp. 10</name>
    <dbReference type="NCBI Taxonomy" id="1416804"/>
    <lineage>
        <taxon>Bacteria</taxon>
        <taxon>Pseudomonadati</taxon>
        <taxon>Pseudomonadota</taxon>
        <taxon>Betaproteobacteria</taxon>
        <taxon>Burkholderiales</taxon>
        <taxon>Alcaligenaceae</taxon>
        <taxon>Bordetella</taxon>
    </lineage>
</organism>
<evidence type="ECO:0000256" key="1">
    <source>
        <dbReference type="SAM" id="Phobius"/>
    </source>
</evidence>
<sequence>MMKTYFQNRITEEEFKRLMEKGDSFVLENVGDMEGAIRVCVAAAAARGLRCRVDERRGSWLVDGASLLPLPLQFLAAIWIIGKDLMHRGTAPHPGVLLIRYPQALHVRFRAQARVSPAG</sequence>
<evidence type="ECO:0000313" key="3">
    <source>
        <dbReference type="Proteomes" id="UP000216020"/>
    </source>
</evidence>
<keyword evidence="1" id="KW-0472">Membrane</keyword>
<gene>
    <name evidence="2" type="ORF">CAL29_15915</name>
</gene>
<keyword evidence="1" id="KW-0812">Transmembrane</keyword>
<dbReference type="RefSeq" id="WP_094853924.1">
    <property type="nucleotide sequence ID" value="NZ_NEVM01000002.1"/>
</dbReference>
<evidence type="ECO:0000313" key="2">
    <source>
        <dbReference type="EMBL" id="OZI34935.1"/>
    </source>
</evidence>
<feature type="transmembrane region" description="Helical" evidence="1">
    <location>
        <begin position="60"/>
        <end position="82"/>
    </location>
</feature>
<reference evidence="3" key="1">
    <citation type="submission" date="2017-05" db="EMBL/GenBank/DDBJ databases">
        <title>Complete and WGS of Bordetella genogroups.</title>
        <authorList>
            <person name="Spilker T."/>
            <person name="Lipuma J."/>
        </authorList>
    </citation>
    <scope>NUCLEOTIDE SEQUENCE [LARGE SCALE GENOMIC DNA]</scope>
    <source>
        <strain evidence="3">AU16122</strain>
    </source>
</reference>
<protein>
    <submittedName>
        <fullName evidence="2">Uncharacterized protein</fullName>
    </submittedName>
</protein>
<name>A0A261SCP9_9BORD</name>
<dbReference type="AlphaFoldDB" id="A0A261SCP9"/>
<proteinExistence type="predicted"/>
<accession>A0A261SCP9</accession>
<keyword evidence="1" id="KW-1133">Transmembrane helix</keyword>
<dbReference type="Proteomes" id="UP000216020">
    <property type="component" value="Unassembled WGS sequence"/>
</dbReference>
<dbReference type="EMBL" id="NEVM01000002">
    <property type="protein sequence ID" value="OZI34935.1"/>
    <property type="molecule type" value="Genomic_DNA"/>
</dbReference>